<organism evidence="2">
    <name type="scientific">Anopheles braziliensis</name>
    <dbReference type="NCBI Taxonomy" id="58242"/>
    <lineage>
        <taxon>Eukaryota</taxon>
        <taxon>Metazoa</taxon>
        <taxon>Ecdysozoa</taxon>
        <taxon>Arthropoda</taxon>
        <taxon>Hexapoda</taxon>
        <taxon>Insecta</taxon>
        <taxon>Pterygota</taxon>
        <taxon>Neoptera</taxon>
        <taxon>Endopterygota</taxon>
        <taxon>Diptera</taxon>
        <taxon>Nematocera</taxon>
        <taxon>Culicoidea</taxon>
        <taxon>Culicidae</taxon>
        <taxon>Anophelinae</taxon>
        <taxon>Anopheles</taxon>
    </lineage>
</organism>
<evidence type="ECO:0000256" key="1">
    <source>
        <dbReference type="SAM" id="SignalP"/>
    </source>
</evidence>
<reference evidence="2" key="1">
    <citation type="submission" date="2018-01" db="EMBL/GenBank/DDBJ databases">
        <title>An insight into the sialome of Amazonian anophelines.</title>
        <authorList>
            <person name="Ribeiro J.M."/>
            <person name="Scarpassa V."/>
            <person name="Calvo E."/>
        </authorList>
    </citation>
    <scope>NUCLEOTIDE SEQUENCE</scope>
    <source>
        <tissue evidence="2">Salivary glands</tissue>
    </source>
</reference>
<feature type="signal peptide" evidence="1">
    <location>
        <begin position="1"/>
        <end position="19"/>
    </location>
</feature>
<proteinExistence type="predicted"/>
<name>A0A2M3ZTN6_9DIPT</name>
<dbReference type="AlphaFoldDB" id="A0A2M3ZTN6"/>
<dbReference type="EMBL" id="GGFM01011175">
    <property type="protein sequence ID" value="MBW31926.1"/>
    <property type="molecule type" value="Transcribed_RNA"/>
</dbReference>
<accession>A0A2M3ZTN6</accession>
<feature type="chain" id="PRO_5014675920" evidence="1">
    <location>
        <begin position="20"/>
        <end position="79"/>
    </location>
</feature>
<keyword evidence="1" id="KW-0732">Signal</keyword>
<sequence>MYKARVVFHHLLLTYNTLALRFVTEIARTIVRDHVLLDANGNDHCTYTWHTPKSPTTPSFLLCTNSLSQYNAPKTMNVH</sequence>
<protein>
    <submittedName>
        <fullName evidence="2">Putative secreted peptide</fullName>
    </submittedName>
</protein>
<evidence type="ECO:0000313" key="2">
    <source>
        <dbReference type="EMBL" id="MBW31926.1"/>
    </source>
</evidence>